<name>A0ABY4C2T3_9MICO</name>
<dbReference type="Proteomes" id="UP000832097">
    <property type="component" value="Chromosome"/>
</dbReference>
<dbReference type="Pfam" id="PF13338">
    <property type="entry name" value="AbiEi_4"/>
    <property type="match status" value="1"/>
</dbReference>
<dbReference type="RefSeq" id="WP_243556794.1">
    <property type="nucleotide sequence ID" value="NZ_CP094528.1"/>
</dbReference>
<dbReference type="SUPFAM" id="SSF52980">
    <property type="entry name" value="Restriction endonuclease-like"/>
    <property type="match status" value="1"/>
</dbReference>
<dbReference type="InterPro" id="IPR011335">
    <property type="entry name" value="Restrct_endonuc-II-like"/>
</dbReference>
<keyword evidence="4" id="KW-1185">Reference proteome</keyword>
<organism evidence="3 4">
    <name type="scientific">Agromyces larvae</name>
    <dbReference type="NCBI Taxonomy" id="2929802"/>
    <lineage>
        <taxon>Bacteria</taxon>
        <taxon>Bacillati</taxon>
        <taxon>Actinomycetota</taxon>
        <taxon>Actinomycetes</taxon>
        <taxon>Micrococcales</taxon>
        <taxon>Microbacteriaceae</taxon>
        <taxon>Agromyces</taxon>
    </lineage>
</organism>
<evidence type="ECO:0000259" key="2">
    <source>
        <dbReference type="Pfam" id="PF13338"/>
    </source>
</evidence>
<dbReference type="EMBL" id="CP094528">
    <property type="protein sequence ID" value="UOE44747.1"/>
    <property type="molecule type" value="Genomic_DNA"/>
</dbReference>
<dbReference type="Gene3D" id="3.40.960.10">
    <property type="entry name" value="VSR Endonuclease"/>
    <property type="match status" value="1"/>
</dbReference>
<accession>A0ABY4C2T3</accession>
<evidence type="ECO:0000313" key="4">
    <source>
        <dbReference type="Proteomes" id="UP000832097"/>
    </source>
</evidence>
<dbReference type="InterPro" id="IPR025159">
    <property type="entry name" value="AbiEi_N"/>
</dbReference>
<protein>
    <submittedName>
        <fullName evidence="3">Type IV toxin-antitoxin system AbiEi family antitoxin domain-containing protein</fullName>
    </submittedName>
</protein>
<dbReference type="InterPro" id="IPR007569">
    <property type="entry name" value="DUF559"/>
</dbReference>
<feature type="domain" description="DUF559" evidence="1">
    <location>
        <begin position="210"/>
        <end position="274"/>
    </location>
</feature>
<reference evidence="3 4" key="1">
    <citation type="submission" date="2022-03" db="EMBL/GenBank/DDBJ databases">
        <title>Mucilaginibacter sp. isolated from the gut of Protaetia brevitarsis seulensis larvae.</title>
        <authorList>
            <person name="Won M."/>
            <person name="Kim S.-J."/>
            <person name="Kwon S.-W."/>
        </authorList>
    </citation>
    <scope>NUCLEOTIDE SEQUENCE [LARGE SCALE GENOMIC DNA]</scope>
    <source>
        <strain evidence="3 4">CFWR-12</strain>
    </source>
</reference>
<gene>
    <name evidence="3" type="ORF">MTO99_02850</name>
</gene>
<dbReference type="Pfam" id="PF04480">
    <property type="entry name" value="DUF559"/>
    <property type="match status" value="1"/>
</dbReference>
<feature type="domain" description="AbiEi antitoxin N-terminal" evidence="2">
    <location>
        <begin position="14"/>
        <end position="53"/>
    </location>
</feature>
<sequence length="288" mass="31959">MPVEPHLVHQACADLGGVVSARELDSFGIDRRSLARAVRTGDLVRIRPGTYVTPEAEPDLVTALLHGGAVGCVSRLRLAGVWVLGAHAETHVAMRPTGRRRPHPACRCVQHWNDVSSSAGLVSIVDALRQVLGCLGAEEFFVCLESAMRRRLIDRRGLDRLRSGLPAEHRWLTEFARWNADSGLESLLRLRLRRYGIDVQSQVEVPGVGRVDFVVGDRLILEVDGRSNHESPQHRHKDLRRDALAAALGFETLRFDYALVVHEWGIVEAAILARVDRGLHFSRGLGRP</sequence>
<evidence type="ECO:0000259" key="1">
    <source>
        <dbReference type="Pfam" id="PF04480"/>
    </source>
</evidence>
<evidence type="ECO:0000313" key="3">
    <source>
        <dbReference type="EMBL" id="UOE44747.1"/>
    </source>
</evidence>
<proteinExistence type="predicted"/>